<evidence type="ECO:0000259" key="2">
    <source>
        <dbReference type="Pfam" id="PF09250"/>
    </source>
</evidence>
<dbReference type="Pfam" id="PF05272">
    <property type="entry name" value="VapE-like_dom"/>
    <property type="match status" value="1"/>
</dbReference>
<dbReference type="PANTHER" id="PTHR34985">
    <property type="entry name" value="SLR0554 PROTEIN"/>
    <property type="match status" value="1"/>
</dbReference>
<proteinExistence type="predicted"/>
<reference evidence="3" key="1">
    <citation type="submission" date="2020-04" db="EMBL/GenBank/DDBJ databases">
        <authorList>
            <person name="Chiriac C."/>
            <person name="Salcher M."/>
            <person name="Ghai R."/>
            <person name="Kavagutti S V."/>
        </authorList>
    </citation>
    <scope>NUCLEOTIDE SEQUENCE</scope>
</reference>
<name>A0A6J5N1I6_9CAUD</name>
<feature type="domain" description="DNA primase/polymerase bifunctional N-terminal" evidence="2">
    <location>
        <begin position="65"/>
        <end position="181"/>
    </location>
</feature>
<accession>A0A6J5N1I6</accession>
<dbReference type="EMBL" id="LR796526">
    <property type="protein sequence ID" value="CAB4149819.1"/>
    <property type="molecule type" value="Genomic_DNA"/>
</dbReference>
<gene>
    <name evidence="3" type="ORF">UFOVP555_38</name>
</gene>
<dbReference type="InterPro" id="IPR007936">
    <property type="entry name" value="VapE-like_dom"/>
</dbReference>
<sequence length="743" mass="82512">MTSPIPYGATADDWAVLADVAGMTADMLPVVSNPGVRISPDSKLKALGKVPSLFNSNGEAVGIAKWTLKTSTARDIDRWSAQPDLGICLQTRVVRALDVDIDDVDIVREIVGIIGRHLGYLPNRMRADSAKCLLAFTLPGNFTKRILRTETGIIEFLANGQQFIAAGTHPKGARYEWLAGTPYDFPEVSVEAFEACWAELMHRYATEEVVVVGEGRALREARRQVGVEDDVATYLYDQGYVLSESRDGRLNITCPFEHEHSGPSADDTATQYMPKGVGGFELGHFSCLHAHCANRNDGDFIEAVGAVASQFDVVEMQEGEEPDPAEMPMFLRNPESGKILTNLRNAMMGLRAPAWCGVDIGHDAFRDELMLTPNGKNEWRAFRDADYARLRLQLEGKGLALGVELLKEAVGLRADERTFDSATLWLTEEVPAWDGVERIESFYPRVFGTVDSPYTRAVGLYTWTALAGRVLDPGCKADMVPILRGKQGLRKSSAVAAMAPSHEFFAELDLSGRDDDMSRLMRGKLIAELGELKGLHNREVEAVKAFITRRHENWIPKYKEFATNFPRRLLFIGTTNKHEFLADDTGNRRWLPLECAGVDVGADEPKADIAVVERDRLQMWAEARERWTACGVEWEAAERLAGAEHEQYRITDAWEDVVREWLGEWLGEFDDLDAEGDGAGCRNGDRKLRSHDILVGALRMDPKGIKRGDEMRLGSVLAALGYEKKVRKIGGRNTKVWVNGGAQ</sequence>
<evidence type="ECO:0000313" key="3">
    <source>
        <dbReference type="EMBL" id="CAB4149819.1"/>
    </source>
</evidence>
<dbReference type="Pfam" id="PF09250">
    <property type="entry name" value="Prim-Pol"/>
    <property type="match status" value="1"/>
</dbReference>
<organism evidence="3">
    <name type="scientific">uncultured Caudovirales phage</name>
    <dbReference type="NCBI Taxonomy" id="2100421"/>
    <lineage>
        <taxon>Viruses</taxon>
        <taxon>Duplodnaviria</taxon>
        <taxon>Heunggongvirae</taxon>
        <taxon>Uroviricota</taxon>
        <taxon>Caudoviricetes</taxon>
        <taxon>Peduoviridae</taxon>
        <taxon>Maltschvirus</taxon>
        <taxon>Maltschvirus maltsch</taxon>
    </lineage>
</organism>
<dbReference type="PANTHER" id="PTHR34985:SF1">
    <property type="entry name" value="SLR0554 PROTEIN"/>
    <property type="match status" value="1"/>
</dbReference>
<dbReference type="InterPro" id="IPR015330">
    <property type="entry name" value="DNA_primase/pol_bifunc_N"/>
</dbReference>
<protein>
    <submittedName>
        <fullName evidence="3">Virulence-associated E</fullName>
    </submittedName>
</protein>
<feature type="domain" description="Virulence-associated protein E-like" evidence="1">
    <location>
        <begin position="432"/>
        <end position="643"/>
    </location>
</feature>
<evidence type="ECO:0000259" key="1">
    <source>
        <dbReference type="Pfam" id="PF05272"/>
    </source>
</evidence>